<dbReference type="InterPro" id="IPR033985">
    <property type="entry name" value="SusD-like_N"/>
</dbReference>
<dbReference type="InterPro" id="IPR011990">
    <property type="entry name" value="TPR-like_helical_dom_sf"/>
</dbReference>
<dbReference type="RefSeq" id="WP_081204766.1">
    <property type="nucleotide sequence ID" value="NZ_FOCZ01000004.1"/>
</dbReference>
<dbReference type="Pfam" id="PF07980">
    <property type="entry name" value="SusD_RagB"/>
    <property type="match status" value="1"/>
</dbReference>
<protein>
    <recommendedName>
        <fullName evidence="10">Carbohydrate-binding protein SusD</fullName>
    </recommendedName>
</protein>
<evidence type="ECO:0000256" key="2">
    <source>
        <dbReference type="ARBA" id="ARBA00006275"/>
    </source>
</evidence>
<proteinExistence type="inferred from homology"/>
<dbReference type="Proteomes" id="UP000192610">
    <property type="component" value="Unassembled WGS sequence"/>
</dbReference>
<keyword evidence="9" id="KW-1185">Reference proteome</keyword>
<organism evidence="8 9">
    <name type="scientific">Niastella yeongjuensis</name>
    <dbReference type="NCBI Taxonomy" id="354355"/>
    <lineage>
        <taxon>Bacteria</taxon>
        <taxon>Pseudomonadati</taxon>
        <taxon>Bacteroidota</taxon>
        <taxon>Chitinophagia</taxon>
        <taxon>Chitinophagales</taxon>
        <taxon>Chitinophagaceae</taxon>
        <taxon>Niastella</taxon>
    </lineage>
</organism>
<name>A0A1V9DY06_9BACT</name>
<evidence type="ECO:0000259" key="6">
    <source>
        <dbReference type="Pfam" id="PF07980"/>
    </source>
</evidence>
<dbReference type="Pfam" id="PF14322">
    <property type="entry name" value="SusD-like_3"/>
    <property type="match status" value="1"/>
</dbReference>
<evidence type="ECO:0000313" key="8">
    <source>
        <dbReference type="EMBL" id="OQP38758.1"/>
    </source>
</evidence>
<evidence type="ECO:0000256" key="3">
    <source>
        <dbReference type="ARBA" id="ARBA00022729"/>
    </source>
</evidence>
<comment type="subcellular location">
    <subcellularLocation>
        <location evidence="1">Cell outer membrane</location>
    </subcellularLocation>
</comment>
<comment type="caution">
    <text evidence="8">The sequence shown here is derived from an EMBL/GenBank/DDBJ whole genome shotgun (WGS) entry which is preliminary data.</text>
</comment>
<evidence type="ECO:0000256" key="1">
    <source>
        <dbReference type="ARBA" id="ARBA00004442"/>
    </source>
</evidence>
<dbReference type="AlphaFoldDB" id="A0A1V9DY06"/>
<evidence type="ECO:0008006" key="10">
    <source>
        <dbReference type="Google" id="ProtNLM"/>
    </source>
</evidence>
<keyword evidence="5" id="KW-0998">Cell outer membrane</keyword>
<reference evidence="9" key="1">
    <citation type="submission" date="2016-04" db="EMBL/GenBank/DDBJ databases">
        <authorList>
            <person name="Chen L."/>
            <person name="Zhuang W."/>
            <person name="Wang G."/>
        </authorList>
    </citation>
    <scope>NUCLEOTIDE SEQUENCE [LARGE SCALE GENOMIC DNA]</scope>
    <source>
        <strain evidence="9">17621</strain>
    </source>
</reference>
<dbReference type="Gene3D" id="1.25.40.390">
    <property type="match status" value="1"/>
</dbReference>
<gene>
    <name evidence="8" type="ORF">A4H97_18750</name>
</gene>
<dbReference type="GO" id="GO:0009279">
    <property type="term" value="C:cell outer membrane"/>
    <property type="evidence" value="ECO:0007669"/>
    <property type="project" value="UniProtKB-SubCell"/>
</dbReference>
<sequence>MKNIKNISYAVAAFLVTAAASCNKQLDEVNPHSATVETAYTTPTGFTGLVNRAYQDLHQIYGIEDGMFLTEAGTDLWFNDSRGTYAQQYTQYVGLAPGQAQGKNHWTACYRGIYYCNVGLHVVDGANFTNQTEKNQRLGELRFLRALYYYHIVEQYGAATLDTTYKQGAIITEKLRTAPEDIYAVMIDDLEFAKANLPLKWADAEYSRASKKSAMGLYAKVLLTRAYYATGADRTAWFTKAKAAAEDVINNRGALNLDLYPNFAQVGASMYGTTRSQNTEAMFVLAYSEANNTLNAYTTTNGNRIFKWTIPKYTQRPGMSTSYVYGADNEQRLMPTWHLLDLFNEDIDARYNACFQEVWIANQAWAWKGNLDNSKLKYQKAASATDSVIAVGDTAMYFTKKVWGGRLTRRYMEIDRNELYKNPQPGKGASLQDDKVYVTSCYPGFKKFLNPNITNTTRTTDYGDAMIMRYAEMLLIAAEASVQLGDQATAMKYVNDVRKRAAIPTHEADMEITDPSKVDINFILDERGREFAGEQMRWYDLKRVFRSGVDWVAYILKYNPDMTSIQPFHRDRPIPLAELQTLSNPVQYGQNIGYDQPK</sequence>
<evidence type="ECO:0000313" key="9">
    <source>
        <dbReference type="Proteomes" id="UP000192610"/>
    </source>
</evidence>
<dbReference type="STRING" id="354355.SAMN05660816_02653"/>
<feature type="domain" description="RagB/SusD" evidence="6">
    <location>
        <begin position="333"/>
        <end position="554"/>
    </location>
</feature>
<evidence type="ECO:0000256" key="4">
    <source>
        <dbReference type="ARBA" id="ARBA00023136"/>
    </source>
</evidence>
<keyword evidence="4" id="KW-0472">Membrane</keyword>
<evidence type="ECO:0000259" key="7">
    <source>
        <dbReference type="Pfam" id="PF14322"/>
    </source>
</evidence>
<dbReference type="PROSITE" id="PS51257">
    <property type="entry name" value="PROKAR_LIPOPROTEIN"/>
    <property type="match status" value="1"/>
</dbReference>
<feature type="domain" description="SusD-like N-terminal" evidence="7">
    <location>
        <begin position="99"/>
        <end position="223"/>
    </location>
</feature>
<dbReference type="InterPro" id="IPR012944">
    <property type="entry name" value="SusD_RagB_dom"/>
</dbReference>
<dbReference type="SUPFAM" id="SSF48452">
    <property type="entry name" value="TPR-like"/>
    <property type="match status" value="1"/>
</dbReference>
<evidence type="ECO:0000256" key="5">
    <source>
        <dbReference type="ARBA" id="ARBA00023237"/>
    </source>
</evidence>
<comment type="similarity">
    <text evidence="2">Belongs to the SusD family.</text>
</comment>
<keyword evidence="3" id="KW-0732">Signal</keyword>
<dbReference type="OrthoDB" id="5694214at2"/>
<accession>A0A1V9DY06</accession>
<dbReference type="EMBL" id="LVXG01000082">
    <property type="protein sequence ID" value="OQP38758.1"/>
    <property type="molecule type" value="Genomic_DNA"/>
</dbReference>